<reference evidence="1 2" key="1">
    <citation type="journal article" date="2022" name="Nat. Plants">
        <title>Genomes of leafy and leafless Platanthera orchids illuminate the evolution of mycoheterotrophy.</title>
        <authorList>
            <person name="Li M.H."/>
            <person name="Liu K.W."/>
            <person name="Li Z."/>
            <person name="Lu H.C."/>
            <person name="Ye Q.L."/>
            <person name="Zhang D."/>
            <person name="Wang J.Y."/>
            <person name="Li Y.F."/>
            <person name="Zhong Z.M."/>
            <person name="Liu X."/>
            <person name="Yu X."/>
            <person name="Liu D.K."/>
            <person name="Tu X.D."/>
            <person name="Liu B."/>
            <person name="Hao Y."/>
            <person name="Liao X.Y."/>
            <person name="Jiang Y.T."/>
            <person name="Sun W.H."/>
            <person name="Chen J."/>
            <person name="Chen Y.Q."/>
            <person name="Ai Y."/>
            <person name="Zhai J.W."/>
            <person name="Wu S.S."/>
            <person name="Zhou Z."/>
            <person name="Hsiao Y.Y."/>
            <person name="Wu W.L."/>
            <person name="Chen Y.Y."/>
            <person name="Lin Y.F."/>
            <person name="Hsu J.L."/>
            <person name="Li C.Y."/>
            <person name="Wang Z.W."/>
            <person name="Zhao X."/>
            <person name="Zhong W.Y."/>
            <person name="Ma X.K."/>
            <person name="Ma L."/>
            <person name="Huang J."/>
            <person name="Chen G.Z."/>
            <person name="Huang M.Z."/>
            <person name="Huang L."/>
            <person name="Peng D.H."/>
            <person name="Luo Y.B."/>
            <person name="Zou S.Q."/>
            <person name="Chen S.P."/>
            <person name="Lan S."/>
            <person name="Tsai W.C."/>
            <person name="Van de Peer Y."/>
            <person name="Liu Z.J."/>
        </authorList>
    </citation>
    <scope>NUCLEOTIDE SEQUENCE [LARGE SCALE GENOMIC DNA]</scope>
    <source>
        <strain evidence="1">Lor287</strain>
    </source>
</reference>
<evidence type="ECO:0000313" key="1">
    <source>
        <dbReference type="EMBL" id="KAK8938381.1"/>
    </source>
</evidence>
<dbReference type="EMBL" id="JBBWWQ010000009">
    <property type="protein sequence ID" value="KAK8938381.1"/>
    <property type="molecule type" value="Genomic_DNA"/>
</dbReference>
<accession>A0AAP0G5F2</accession>
<dbReference type="AlphaFoldDB" id="A0AAP0G5F2"/>
<evidence type="ECO:0000313" key="2">
    <source>
        <dbReference type="Proteomes" id="UP001418222"/>
    </source>
</evidence>
<keyword evidence="2" id="KW-1185">Reference proteome</keyword>
<dbReference type="Proteomes" id="UP001418222">
    <property type="component" value="Unassembled WGS sequence"/>
</dbReference>
<organism evidence="1 2">
    <name type="scientific">Platanthera zijinensis</name>
    <dbReference type="NCBI Taxonomy" id="2320716"/>
    <lineage>
        <taxon>Eukaryota</taxon>
        <taxon>Viridiplantae</taxon>
        <taxon>Streptophyta</taxon>
        <taxon>Embryophyta</taxon>
        <taxon>Tracheophyta</taxon>
        <taxon>Spermatophyta</taxon>
        <taxon>Magnoliopsida</taxon>
        <taxon>Liliopsida</taxon>
        <taxon>Asparagales</taxon>
        <taxon>Orchidaceae</taxon>
        <taxon>Orchidoideae</taxon>
        <taxon>Orchideae</taxon>
        <taxon>Orchidinae</taxon>
        <taxon>Platanthera</taxon>
    </lineage>
</organism>
<protein>
    <submittedName>
        <fullName evidence="1">Uncharacterized protein</fullName>
    </submittedName>
</protein>
<gene>
    <name evidence="1" type="ORF">KSP39_PZI011394</name>
</gene>
<comment type="caution">
    <text evidence="1">The sequence shown here is derived from an EMBL/GenBank/DDBJ whole genome shotgun (WGS) entry which is preliminary data.</text>
</comment>
<name>A0AAP0G5F2_9ASPA</name>
<proteinExistence type="predicted"/>
<sequence length="108" mass="12861">MVIVDLIHCIESHLSKHKLFLAEFNLPKESHVHGDLISSLRRHYNVWHFRLHADYYLKWNTDAQRRANGPKDIDPAQWNWIIITGAVPDLRIAPNEQDELPLYIRLWE</sequence>